<proteinExistence type="predicted"/>
<dbReference type="PANTHER" id="PTHR33215">
    <property type="entry name" value="PROTEIN DISTAL ANTENNA"/>
    <property type="match status" value="1"/>
</dbReference>
<dbReference type="Pfam" id="PF01527">
    <property type="entry name" value="HTH_Tnp_1"/>
    <property type="match status" value="1"/>
</dbReference>
<dbReference type="Proteomes" id="UP000003505">
    <property type="component" value="Unassembled WGS sequence"/>
</dbReference>
<dbReference type="Gene3D" id="1.10.10.60">
    <property type="entry name" value="Homeodomain-like"/>
    <property type="match status" value="1"/>
</dbReference>
<name>C9LS21_SELS3</name>
<dbReference type="eggNOG" id="COG2963">
    <property type="taxonomic scope" value="Bacteria"/>
</dbReference>
<dbReference type="EMBL" id="ACKP02000005">
    <property type="protein sequence ID" value="EEX78350.1"/>
    <property type="molecule type" value="Genomic_DNA"/>
</dbReference>
<evidence type="ECO:0000313" key="4">
    <source>
        <dbReference type="Proteomes" id="UP000003505"/>
    </source>
</evidence>
<dbReference type="OrthoDB" id="1666255at2"/>
<dbReference type="PANTHER" id="PTHR33215:SF13">
    <property type="entry name" value="PROTEIN DISTAL ANTENNA"/>
    <property type="match status" value="1"/>
</dbReference>
<dbReference type="EMBL" id="CP002637">
    <property type="protein sequence ID" value="AEB99936.1"/>
    <property type="molecule type" value="Genomic_DNA"/>
</dbReference>
<keyword evidence="1" id="KW-0175">Coiled coil</keyword>
<dbReference type="InterPro" id="IPR051839">
    <property type="entry name" value="RD_transcriptional_regulator"/>
</dbReference>
<evidence type="ECO:0000313" key="5">
    <source>
        <dbReference type="Proteomes" id="UP000011124"/>
    </source>
</evidence>
<dbReference type="GO" id="GO:0003677">
    <property type="term" value="F:DNA binding"/>
    <property type="evidence" value="ECO:0007669"/>
    <property type="project" value="InterPro"/>
</dbReference>
<reference evidence="2 5" key="2">
    <citation type="submission" date="2011-04" db="EMBL/GenBank/DDBJ databases">
        <title>The complete genome of Selenomonas sputigena DSM 20758.</title>
        <authorList>
            <consortium name="US DOE Joint Genome Institute (JGI-PGF)"/>
            <person name="Lucas S."/>
            <person name="Copeland A."/>
            <person name="Lapidus A."/>
            <person name="Bruce D."/>
            <person name="Goodwin L."/>
            <person name="Pitluck S."/>
            <person name="Peters L."/>
            <person name="Kyrpides N."/>
            <person name="Mavromatis K."/>
            <person name="Ivanova N."/>
            <person name="Ovchinnikova G."/>
            <person name="Teshima H."/>
            <person name="Detter J.C."/>
            <person name="Tapia R."/>
            <person name="Han C."/>
            <person name="Land M."/>
            <person name="Hauser L."/>
            <person name="Markowitz V."/>
            <person name="Cheng J.-F."/>
            <person name="Hugenholtz P."/>
            <person name="Woyke T."/>
            <person name="Wu D."/>
            <person name="Gronow S."/>
            <person name="Wellnitz S."/>
            <person name="Schneider S."/>
            <person name="Klenk H.-P."/>
            <person name="Eisen J.A."/>
        </authorList>
    </citation>
    <scope>NUCLEOTIDE SEQUENCE [LARGE SCALE GENOMIC DNA]</scope>
    <source>
        <strain evidence="2">ATCC 35185</strain>
        <strain evidence="5">ATCC 35185 / DSM 20758 / VPI D19B-28</strain>
    </source>
</reference>
<evidence type="ECO:0000256" key="1">
    <source>
        <dbReference type="SAM" id="Coils"/>
    </source>
</evidence>
<protein>
    <submittedName>
        <fullName evidence="2 3">Transposase</fullName>
    </submittedName>
</protein>
<dbReference type="SUPFAM" id="SSF46689">
    <property type="entry name" value="Homeodomain-like"/>
    <property type="match status" value="1"/>
</dbReference>
<sequence length="112" mass="12674">MATNKQYDHEFKVQAVKLAQEIGQAKAASELGISKNTMYTWSRAHRMGYLDLGHGTQTPTSAMSLHEEITQLRAQLKAQDKEIRRLKKENDFLEEASTFFAASRLKSTKTNA</sequence>
<evidence type="ECO:0000313" key="3">
    <source>
        <dbReference type="EMBL" id="EEX78350.1"/>
    </source>
</evidence>
<feature type="coiled-coil region" evidence="1">
    <location>
        <begin position="62"/>
        <end position="96"/>
    </location>
</feature>
<dbReference type="RefSeq" id="WP_006190904.1">
    <property type="nucleotide sequence ID" value="NC_015437.1"/>
</dbReference>
<dbReference type="GO" id="GO:0006313">
    <property type="term" value="P:DNA transposition"/>
    <property type="evidence" value="ECO:0007669"/>
    <property type="project" value="InterPro"/>
</dbReference>
<dbReference type="InterPro" id="IPR002514">
    <property type="entry name" value="Transposase_8"/>
</dbReference>
<dbReference type="HOGENOM" id="CLU_027402_33_3_9"/>
<accession>C9LS21</accession>
<keyword evidence="5" id="KW-1185">Reference proteome</keyword>
<dbReference type="KEGG" id="ssg:Selsp_0976"/>
<dbReference type="STRING" id="546271.Selsp_0976"/>
<dbReference type="GO" id="GO:0004803">
    <property type="term" value="F:transposase activity"/>
    <property type="evidence" value="ECO:0007669"/>
    <property type="project" value="InterPro"/>
</dbReference>
<reference evidence="3 4" key="1">
    <citation type="submission" date="2009-09" db="EMBL/GenBank/DDBJ databases">
        <authorList>
            <person name="Weinstock G."/>
            <person name="Sodergren E."/>
            <person name="Clifton S."/>
            <person name="Fulton L."/>
            <person name="Fulton B."/>
            <person name="Courtney L."/>
            <person name="Fronick C."/>
            <person name="Harrison M."/>
            <person name="Strong C."/>
            <person name="Farmer C."/>
            <person name="Delahaunty K."/>
            <person name="Markovic C."/>
            <person name="Hall O."/>
            <person name="Minx P."/>
            <person name="Tomlinson C."/>
            <person name="Mitreva M."/>
            <person name="Nelson J."/>
            <person name="Hou S."/>
            <person name="Wollam A."/>
            <person name="Pepin K.H."/>
            <person name="Johnson M."/>
            <person name="Bhonagiri V."/>
            <person name="Nash W.E."/>
            <person name="Warren W."/>
            <person name="Chinwalla A."/>
            <person name="Mardis E.R."/>
            <person name="Wilson R.K."/>
        </authorList>
    </citation>
    <scope>NUCLEOTIDE SEQUENCE [LARGE SCALE GENOMIC DNA]</scope>
    <source>
        <strain evidence="3">ATCC 35185</strain>
        <strain evidence="4">ATCC 35185 / DSM 20758 / VPI D19B-28</strain>
    </source>
</reference>
<evidence type="ECO:0000313" key="2">
    <source>
        <dbReference type="EMBL" id="AEB99936.1"/>
    </source>
</evidence>
<dbReference type="AlphaFoldDB" id="C9LS21"/>
<organism evidence="3 4">
    <name type="scientific">Selenomonas sputigena (strain ATCC 35185 / DSM 20758 / CCUG 44933 / VPI D19B-28)</name>
    <dbReference type="NCBI Taxonomy" id="546271"/>
    <lineage>
        <taxon>Bacteria</taxon>
        <taxon>Bacillati</taxon>
        <taxon>Bacillota</taxon>
        <taxon>Negativicutes</taxon>
        <taxon>Selenomonadales</taxon>
        <taxon>Selenomonadaceae</taxon>
        <taxon>Selenomonas</taxon>
    </lineage>
</organism>
<dbReference type="InterPro" id="IPR009057">
    <property type="entry name" value="Homeodomain-like_sf"/>
</dbReference>
<gene>
    <name evidence="2" type="ordered locus">Selsp_0976</name>
    <name evidence="3" type="ORF">SELSPUOL_00242</name>
</gene>
<dbReference type="Proteomes" id="UP000011124">
    <property type="component" value="Chromosome"/>
</dbReference>